<keyword evidence="1" id="KW-0472">Membrane</keyword>
<keyword evidence="1" id="KW-1133">Transmembrane helix</keyword>
<dbReference type="KEGG" id="pfj:MYCFIDRAFT_179692"/>
<reference evidence="2 3" key="1">
    <citation type="journal article" date="2012" name="PLoS Pathog.">
        <title>Diverse lifestyles and strategies of plant pathogenesis encoded in the genomes of eighteen Dothideomycetes fungi.</title>
        <authorList>
            <person name="Ohm R.A."/>
            <person name="Feau N."/>
            <person name="Henrissat B."/>
            <person name="Schoch C.L."/>
            <person name="Horwitz B.A."/>
            <person name="Barry K.W."/>
            <person name="Condon B.J."/>
            <person name="Copeland A.C."/>
            <person name="Dhillon B."/>
            <person name="Glaser F."/>
            <person name="Hesse C.N."/>
            <person name="Kosti I."/>
            <person name="LaButti K."/>
            <person name="Lindquist E.A."/>
            <person name="Lucas S."/>
            <person name="Salamov A.A."/>
            <person name="Bradshaw R.E."/>
            <person name="Ciuffetti L."/>
            <person name="Hamelin R.C."/>
            <person name="Kema G.H.J."/>
            <person name="Lawrence C."/>
            <person name="Scott J.A."/>
            <person name="Spatafora J.W."/>
            <person name="Turgeon B.G."/>
            <person name="de Wit P.J.G.M."/>
            <person name="Zhong S."/>
            <person name="Goodwin S.B."/>
            <person name="Grigoriev I.V."/>
        </authorList>
    </citation>
    <scope>NUCLEOTIDE SEQUENCE [LARGE SCALE GENOMIC DNA]</scope>
    <source>
        <strain evidence="2 3">CIRAD86</strain>
    </source>
</reference>
<dbReference type="EMBL" id="KB446565">
    <property type="protein sequence ID" value="EME77481.1"/>
    <property type="molecule type" value="Genomic_DNA"/>
</dbReference>
<dbReference type="GeneID" id="19334183"/>
<dbReference type="HOGENOM" id="CLU_347523_0_0_1"/>
<dbReference type="VEuPathDB" id="FungiDB:MYCFIDRAFT_179692"/>
<organism evidence="2 3">
    <name type="scientific">Pseudocercospora fijiensis (strain CIRAD86)</name>
    <name type="common">Black leaf streak disease fungus</name>
    <name type="synonym">Mycosphaerella fijiensis</name>
    <dbReference type="NCBI Taxonomy" id="383855"/>
    <lineage>
        <taxon>Eukaryota</taxon>
        <taxon>Fungi</taxon>
        <taxon>Dikarya</taxon>
        <taxon>Ascomycota</taxon>
        <taxon>Pezizomycotina</taxon>
        <taxon>Dothideomycetes</taxon>
        <taxon>Dothideomycetidae</taxon>
        <taxon>Mycosphaerellales</taxon>
        <taxon>Mycosphaerellaceae</taxon>
        <taxon>Pseudocercospora</taxon>
    </lineage>
</organism>
<proteinExistence type="predicted"/>
<sequence>MPIGSCFAGDDDLLTRKLVHYFRRLASQSPPSQLLLVSTLDFRKQTDNLRIIPISMQRQSCEARPLRHFWLLILSTLRIIAIYAARLVNVSETFILEIFNPLLLSVRRTARTHLQRPTCVHQGLAYGLGCSLCHKQTCTLTRPAAVGELFRLPGILEPQNVFVSSQTKCFCPRHNGFYETLLLSPDSRRRAFVPPSSTKYSLSRFFPQKKIRISSHFNQYSRQTTSTTAYRPTMSFKHTLELYLEHHTAYNPTSRLLIRLTSLIILIYTTFFTYSDIWLVLNLLHLTATTFWYLHHFSPRLNISQHIVLAFLLVNFILPYTILFTISSGSGSASPPSVVRETPPPILTNLSSLHSLTSSQIQYKDSVLADSIRGIEGLWCKSVTAVCQLSTSTSNSEGKTDERDKKKRWEKFLQEWKMNATREVRYREILGGSKYAVLEAEEDRRGGLWCDADIFCRQRELQTMKREEEAQLAEIFYELAQMLNEMRWEMIFLVTQHNAGLQETRKVYEGWVGWVEEILGEVGSKKKEDEEGEGWKRWSPFVRVVWEGRKRIKISHQDDDDTTTMNNSSFTNDENFWTMNPDLLIRATFQRFPRIFELKEQILSFSLPPPTSSSSTPHPNDYDIYLSTLLSHIFGNLTSSKTWEAWNHAAKKRDRESLERRKKEGCGWDKEGLGLVDGGAGGGDDWEDRDLRGKGDEIWKTVEGFERLVVVVDEDKDEDVERRGREYGHWDEHNQCKQGIVQAKALKKKDLQDTRPACRGGNPRLSYESIETRENDRKTASWTLCVKFLGYRRLVLWTTVAFQDWQLAMYLF</sequence>
<keyword evidence="1" id="KW-0812">Transmembrane</keyword>
<accession>M2ZZ93</accession>
<keyword evidence="3" id="KW-1185">Reference proteome</keyword>
<gene>
    <name evidence="2" type="ORF">MYCFIDRAFT_179692</name>
</gene>
<dbReference type="AlphaFoldDB" id="M2ZZ93"/>
<dbReference type="OrthoDB" id="10660581at2759"/>
<feature type="transmembrane region" description="Helical" evidence="1">
    <location>
        <begin position="307"/>
        <end position="326"/>
    </location>
</feature>
<evidence type="ECO:0000313" key="2">
    <source>
        <dbReference type="EMBL" id="EME77481.1"/>
    </source>
</evidence>
<protein>
    <submittedName>
        <fullName evidence="2">Uncharacterized protein</fullName>
    </submittedName>
</protein>
<dbReference type="RefSeq" id="XP_007931912.1">
    <property type="nucleotide sequence ID" value="XM_007933721.1"/>
</dbReference>
<evidence type="ECO:0000256" key="1">
    <source>
        <dbReference type="SAM" id="Phobius"/>
    </source>
</evidence>
<name>M2ZZ93_PSEFD</name>
<evidence type="ECO:0000313" key="3">
    <source>
        <dbReference type="Proteomes" id="UP000016932"/>
    </source>
</evidence>
<dbReference type="Proteomes" id="UP000016932">
    <property type="component" value="Unassembled WGS sequence"/>
</dbReference>